<accession>A0A226D137</accession>
<keyword evidence="2 3" id="KW-0238">DNA-binding</keyword>
<gene>
    <name evidence="6" type="ORF">Fcan01_26677</name>
</gene>
<evidence type="ECO:0000256" key="4">
    <source>
        <dbReference type="SAM" id="MobiDB-lite"/>
    </source>
</evidence>
<dbReference type="FunFam" id="1.10.10.60:FF:000054">
    <property type="entry name" value="One cut domain family member"/>
    <property type="match status" value="1"/>
</dbReference>
<evidence type="ECO:0000313" key="6">
    <source>
        <dbReference type="EMBL" id="OXA38518.1"/>
    </source>
</evidence>
<comment type="caution">
    <text evidence="6">The sequence shown here is derived from an EMBL/GenBank/DDBJ whole genome shotgun (WGS) entry which is preliminary data.</text>
</comment>
<dbReference type="Pfam" id="PF00046">
    <property type="entry name" value="Homeodomain"/>
    <property type="match status" value="1"/>
</dbReference>
<keyword evidence="7" id="KW-1185">Reference proteome</keyword>
<keyword evidence="2 3" id="KW-0539">Nucleus</keyword>
<feature type="region of interest" description="Disordered" evidence="4">
    <location>
        <begin position="71"/>
        <end position="105"/>
    </location>
</feature>
<keyword evidence="2 3" id="KW-0371">Homeobox</keyword>
<evidence type="ECO:0000256" key="1">
    <source>
        <dbReference type="ARBA" id="ARBA00004123"/>
    </source>
</evidence>
<dbReference type="CDD" id="cd00086">
    <property type="entry name" value="homeodomain"/>
    <property type="match status" value="1"/>
</dbReference>
<feature type="domain" description="Homeobox" evidence="5">
    <location>
        <begin position="135"/>
        <end position="195"/>
    </location>
</feature>
<feature type="region of interest" description="Disordered" evidence="4">
    <location>
        <begin position="183"/>
        <end position="233"/>
    </location>
</feature>
<reference evidence="6 7" key="1">
    <citation type="submission" date="2015-12" db="EMBL/GenBank/DDBJ databases">
        <title>The genome of Folsomia candida.</title>
        <authorList>
            <person name="Faddeeva A."/>
            <person name="Derks M.F."/>
            <person name="Anvar Y."/>
            <person name="Smit S."/>
            <person name="Van Straalen N."/>
            <person name="Roelofs D."/>
        </authorList>
    </citation>
    <scope>NUCLEOTIDE SEQUENCE [LARGE SCALE GENOMIC DNA]</scope>
    <source>
        <strain evidence="6 7">VU population</strain>
        <tissue evidence="6">Whole body</tissue>
    </source>
</reference>
<dbReference type="GO" id="GO:0005634">
    <property type="term" value="C:nucleus"/>
    <property type="evidence" value="ECO:0007669"/>
    <property type="project" value="UniProtKB-SubCell"/>
</dbReference>
<dbReference type="AlphaFoldDB" id="A0A226D137"/>
<proteinExistence type="predicted"/>
<dbReference type="InterPro" id="IPR009057">
    <property type="entry name" value="Homeodomain-like_sf"/>
</dbReference>
<dbReference type="PANTHER" id="PTHR14057:SF47">
    <property type="entry name" value="HOMEOBOX PROTEIN ONECUT"/>
    <property type="match status" value="1"/>
</dbReference>
<feature type="region of interest" description="Disordered" evidence="4">
    <location>
        <begin position="122"/>
        <end position="144"/>
    </location>
</feature>
<dbReference type="EMBL" id="LNIX01000045">
    <property type="protein sequence ID" value="OXA38518.1"/>
    <property type="molecule type" value="Genomic_DNA"/>
</dbReference>
<feature type="compositionally biased region" description="Basic and acidic residues" evidence="4">
    <location>
        <begin position="191"/>
        <end position="202"/>
    </location>
</feature>
<sequence>MMLEMYHPAGHIPSWRGHHPCDIVDMPPPPPPPTRSFDRSFFLQSETTIKEKPHKYPSRLSLSLCAVINVSPSPGGGTGLDEGRGKLRGRRRRSSRHLGKVGRRSLVENGKAITFPFVTCKRKEDQTSTSEHPPTTPKKPRLVFTDLQRRTLQAIFKETKRPSKEMQVTIARQLGLEPTTVGNFFMNARRRSMDKWKEENEPSPKSNSSNAGSTTPNGIHAGGESDDHDHDVL</sequence>
<feature type="DNA-binding region" description="Homeobox" evidence="2">
    <location>
        <begin position="137"/>
        <end position="196"/>
    </location>
</feature>
<evidence type="ECO:0000256" key="3">
    <source>
        <dbReference type="RuleBase" id="RU000682"/>
    </source>
</evidence>
<feature type="compositionally biased region" description="Basic and acidic residues" evidence="4">
    <location>
        <begin position="223"/>
        <end position="233"/>
    </location>
</feature>
<evidence type="ECO:0000256" key="2">
    <source>
        <dbReference type="PROSITE-ProRule" id="PRU00108"/>
    </source>
</evidence>
<feature type="compositionally biased region" description="Basic residues" evidence="4">
    <location>
        <begin position="86"/>
        <end position="103"/>
    </location>
</feature>
<evidence type="ECO:0000259" key="5">
    <source>
        <dbReference type="PROSITE" id="PS50071"/>
    </source>
</evidence>
<dbReference type="InterPro" id="IPR001356">
    <property type="entry name" value="HD"/>
</dbReference>
<organism evidence="6 7">
    <name type="scientific">Folsomia candida</name>
    <name type="common">Springtail</name>
    <dbReference type="NCBI Taxonomy" id="158441"/>
    <lineage>
        <taxon>Eukaryota</taxon>
        <taxon>Metazoa</taxon>
        <taxon>Ecdysozoa</taxon>
        <taxon>Arthropoda</taxon>
        <taxon>Hexapoda</taxon>
        <taxon>Collembola</taxon>
        <taxon>Entomobryomorpha</taxon>
        <taxon>Isotomoidea</taxon>
        <taxon>Isotomidae</taxon>
        <taxon>Proisotominae</taxon>
        <taxon>Folsomia</taxon>
    </lineage>
</organism>
<dbReference type="Gene3D" id="1.10.10.60">
    <property type="entry name" value="Homeodomain-like"/>
    <property type="match status" value="1"/>
</dbReference>
<dbReference type="GO" id="GO:0000981">
    <property type="term" value="F:DNA-binding transcription factor activity, RNA polymerase II-specific"/>
    <property type="evidence" value="ECO:0007669"/>
    <property type="project" value="TreeGrafter"/>
</dbReference>
<comment type="subcellular location">
    <subcellularLocation>
        <location evidence="1 2 3">Nucleus</location>
    </subcellularLocation>
</comment>
<name>A0A226D137_FOLCA</name>
<dbReference type="InterPro" id="IPR051649">
    <property type="entry name" value="CUT_Homeobox"/>
</dbReference>
<dbReference type="SMART" id="SM00389">
    <property type="entry name" value="HOX"/>
    <property type="match status" value="1"/>
</dbReference>
<dbReference type="OrthoDB" id="10068888at2759"/>
<dbReference type="SUPFAM" id="SSF46689">
    <property type="entry name" value="Homeodomain-like"/>
    <property type="match status" value="1"/>
</dbReference>
<protein>
    <submittedName>
        <fullName evidence="6">Homeobox protein onecut</fullName>
    </submittedName>
</protein>
<evidence type="ECO:0000313" key="7">
    <source>
        <dbReference type="Proteomes" id="UP000198287"/>
    </source>
</evidence>
<dbReference type="PANTHER" id="PTHR14057">
    <property type="entry name" value="TRANSCRIPTION FACTOR ONECUT"/>
    <property type="match status" value="1"/>
</dbReference>
<dbReference type="Proteomes" id="UP000198287">
    <property type="component" value="Unassembled WGS sequence"/>
</dbReference>
<dbReference type="PROSITE" id="PS50071">
    <property type="entry name" value="HOMEOBOX_2"/>
    <property type="match status" value="1"/>
</dbReference>
<dbReference type="STRING" id="158441.A0A226D137"/>
<dbReference type="GO" id="GO:0000978">
    <property type="term" value="F:RNA polymerase II cis-regulatory region sequence-specific DNA binding"/>
    <property type="evidence" value="ECO:0007669"/>
    <property type="project" value="TreeGrafter"/>
</dbReference>